<protein>
    <submittedName>
        <fullName evidence="1">Uncharacterized protein</fullName>
    </submittedName>
</protein>
<evidence type="ECO:0000313" key="1">
    <source>
        <dbReference type="EMBL" id="KAJ9653527.1"/>
    </source>
</evidence>
<evidence type="ECO:0000313" key="2">
    <source>
        <dbReference type="Proteomes" id="UP001172386"/>
    </source>
</evidence>
<organism evidence="1 2">
    <name type="scientific">Neophaeococcomyces mojaviensis</name>
    <dbReference type="NCBI Taxonomy" id="3383035"/>
    <lineage>
        <taxon>Eukaryota</taxon>
        <taxon>Fungi</taxon>
        <taxon>Dikarya</taxon>
        <taxon>Ascomycota</taxon>
        <taxon>Pezizomycotina</taxon>
        <taxon>Eurotiomycetes</taxon>
        <taxon>Chaetothyriomycetidae</taxon>
        <taxon>Chaetothyriales</taxon>
        <taxon>Chaetothyriales incertae sedis</taxon>
        <taxon>Neophaeococcomyces</taxon>
    </lineage>
</organism>
<sequence>MSAEARPISASEFAQTIEDLPVENLYSKAFEINNSIAHLRHSNKSLQEYSDSIRNDTTLDPNTRADGDKDCLDAIKENEVVIERQLERIGLLKAEVERRGGKWHEADPNSKQETPNGNDEASTEIGQASSSTTAGSAQTPARWTDDELRRQLEARMAEGTDEDEGMHL</sequence>
<dbReference type="EMBL" id="JAPDRQ010000151">
    <property type="protein sequence ID" value="KAJ9653527.1"/>
    <property type="molecule type" value="Genomic_DNA"/>
</dbReference>
<comment type="caution">
    <text evidence="1">The sequence shown here is derived from an EMBL/GenBank/DDBJ whole genome shotgun (WGS) entry which is preliminary data.</text>
</comment>
<keyword evidence="2" id="KW-1185">Reference proteome</keyword>
<reference evidence="1" key="1">
    <citation type="submission" date="2022-10" db="EMBL/GenBank/DDBJ databases">
        <title>Culturing micro-colonial fungi from biological soil crusts in the Mojave desert and describing Neophaeococcomyces mojavensis, and introducing the new genera and species Taxawa tesnikishii.</title>
        <authorList>
            <person name="Kurbessoian T."/>
            <person name="Stajich J.E."/>
        </authorList>
    </citation>
    <scope>NUCLEOTIDE SEQUENCE</scope>
    <source>
        <strain evidence="1">JES_112</strain>
    </source>
</reference>
<dbReference type="Proteomes" id="UP001172386">
    <property type="component" value="Unassembled WGS sequence"/>
</dbReference>
<proteinExistence type="predicted"/>
<gene>
    <name evidence="1" type="ORF">H2198_007309</name>
</gene>
<accession>A0ACC3A0E8</accession>
<name>A0ACC3A0E8_9EURO</name>